<evidence type="ECO:0000313" key="3">
    <source>
        <dbReference type="Proteomes" id="UP000000461"/>
    </source>
</evidence>
<dbReference type="EMBL" id="JX100814">
    <property type="protein sequence ID" value="AFU86677.1"/>
    <property type="molecule type" value="Genomic_DNA"/>
</dbReference>
<name>K4K372_9CAUD</name>
<evidence type="ECO:0000313" key="2">
    <source>
        <dbReference type="EMBL" id="AFU86677.1"/>
    </source>
</evidence>
<dbReference type="InterPro" id="IPR036369">
    <property type="entry name" value="HIPIP_sf"/>
</dbReference>
<dbReference type="Proteomes" id="UP000000461">
    <property type="component" value="Segment"/>
</dbReference>
<proteinExistence type="predicted"/>
<protein>
    <submittedName>
        <fullName evidence="2">Uncharacterized protein</fullName>
    </submittedName>
</protein>
<evidence type="ECO:0000256" key="1">
    <source>
        <dbReference type="SAM" id="MobiDB-lite"/>
    </source>
</evidence>
<dbReference type="KEGG" id="vg:13995976"/>
<sequence length="81" mass="9500">MSQNEDEERCANCRFFKDTREVERHGQCRRYPPSIKVKPSRYHGARSGGSFHGDREPDHIGWAEFPQVHMNVSCGEWKPRP</sequence>
<accession>K4K372</accession>
<dbReference type="SUPFAM" id="SSF57652">
    <property type="entry name" value="HIPIP (high potential iron protein)"/>
    <property type="match status" value="1"/>
</dbReference>
<feature type="region of interest" description="Disordered" evidence="1">
    <location>
        <begin position="39"/>
        <end position="58"/>
    </location>
</feature>
<keyword evidence="3" id="KW-1185">Reference proteome</keyword>
<dbReference type="GO" id="GO:0019646">
    <property type="term" value="P:aerobic electron transport chain"/>
    <property type="evidence" value="ECO:0007669"/>
    <property type="project" value="InterPro"/>
</dbReference>
<gene>
    <name evidence="2" type="ORF">CcrRogue_gp195</name>
</gene>
<organism evidence="2 3">
    <name type="scientific">Caulobacter phage CcrRogue</name>
    <dbReference type="NCBI Taxonomy" id="2927986"/>
    <lineage>
        <taxon>Viruses</taxon>
        <taxon>Duplodnaviria</taxon>
        <taxon>Heunggongvirae</taxon>
        <taxon>Uroviricota</taxon>
        <taxon>Caudoviricetes</taxon>
        <taxon>Jeanschmidtviridae</taxon>
        <taxon>Poindextervirus</taxon>
        <taxon>Poindextervirus rogue</taxon>
    </lineage>
</organism>
<dbReference type="GO" id="GO:0009055">
    <property type="term" value="F:electron transfer activity"/>
    <property type="evidence" value="ECO:0007669"/>
    <property type="project" value="InterPro"/>
</dbReference>
<reference evidence="2 3" key="1">
    <citation type="journal article" date="2012" name="BMC Genomics">
        <title>The Caulobacter crescentus phage phiCbK: genomics of a canonical phage.</title>
        <authorList>
            <person name="Gill J.J."/>
            <person name="Berry J.D."/>
            <person name="Russell W.K."/>
            <person name="Lessor L."/>
            <person name="Escobar Garcia D.A."/>
            <person name="Hernandez D."/>
            <person name="Kane A."/>
            <person name="Keene J."/>
            <person name="Maddox M."/>
            <person name="Martin R."/>
            <person name="Mohan S."/>
            <person name="Thorn A.M."/>
            <person name="Russell D.H."/>
            <person name="Young R."/>
        </authorList>
    </citation>
    <scope>NUCLEOTIDE SEQUENCE [LARGE SCALE GENOMIC DNA]</scope>
</reference>